<organism evidence="3">
    <name type="scientific">marine sediment metagenome</name>
    <dbReference type="NCBI Taxonomy" id="412755"/>
    <lineage>
        <taxon>unclassified sequences</taxon>
        <taxon>metagenomes</taxon>
        <taxon>ecological metagenomes</taxon>
    </lineage>
</organism>
<proteinExistence type="predicted"/>
<evidence type="ECO:0008006" key="4">
    <source>
        <dbReference type="Google" id="ProtNLM"/>
    </source>
</evidence>
<dbReference type="InterPro" id="IPR027417">
    <property type="entry name" value="P-loop_NTPase"/>
</dbReference>
<feature type="non-terminal residue" evidence="3">
    <location>
        <position position="1"/>
    </location>
</feature>
<name>A0A0F8ZA37_9ZZZZ</name>
<dbReference type="InterPro" id="IPR035413">
    <property type="entry name" value="Terminase_L_C"/>
</dbReference>
<dbReference type="PANTHER" id="PTHR39184">
    <property type="match status" value="1"/>
</dbReference>
<feature type="non-terminal residue" evidence="3">
    <location>
        <position position="365"/>
    </location>
</feature>
<dbReference type="Pfam" id="PF04466">
    <property type="entry name" value="Terminase_3"/>
    <property type="match status" value="1"/>
</dbReference>
<feature type="domain" description="Phage terminase large subunit N-terminal" evidence="1">
    <location>
        <begin position="6"/>
        <end position="194"/>
    </location>
</feature>
<dbReference type="Gene3D" id="3.40.50.300">
    <property type="entry name" value="P-loop containing nucleotide triphosphate hydrolases"/>
    <property type="match status" value="1"/>
</dbReference>
<dbReference type="AlphaFoldDB" id="A0A0F8ZA37"/>
<accession>A0A0F8ZA37</accession>
<dbReference type="InterPro" id="IPR006437">
    <property type="entry name" value="Phage_terminase_lsu"/>
</dbReference>
<dbReference type="InterPro" id="IPR052380">
    <property type="entry name" value="Viral_DNA_packaging_terminase"/>
</dbReference>
<dbReference type="Pfam" id="PF17288">
    <property type="entry name" value="Terminase_3C"/>
    <property type="match status" value="1"/>
</dbReference>
<reference evidence="3" key="1">
    <citation type="journal article" date="2015" name="Nature">
        <title>Complex archaea that bridge the gap between prokaryotes and eukaryotes.</title>
        <authorList>
            <person name="Spang A."/>
            <person name="Saw J.H."/>
            <person name="Jorgensen S.L."/>
            <person name="Zaremba-Niedzwiedzka K."/>
            <person name="Martijn J."/>
            <person name="Lind A.E."/>
            <person name="van Eijk R."/>
            <person name="Schleper C."/>
            <person name="Guy L."/>
            <person name="Ettema T.J."/>
        </authorList>
    </citation>
    <scope>NUCLEOTIDE SEQUENCE</scope>
</reference>
<dbReference type="NCBIfam" id="TIGR01547">
    <property type="entry name" value="phage_term_2"/>
    <property type="match status" value="1"/>
</dbReference>
<feature type="domain" description="Phage terminase large subunit C-terminal" evidence="2">
    <location>
        <begin position="228"/>
        <end position="364"/>
    </location>
</feature>
<sequence>LFQPARYKVAYGGRGSAKSWSFARALIIKSLERPLRILCGRELQNSIKDSVHRLLSDQIELMGLSDAFEILTTEIRGINGSLFLFEGLKHNITRIRSMEGIDIAWLEEAEKVSERSWEVLIPTIRQEGSEIWASFNPDDEHDPTYQRFIVNPPPDALVKKVGWRDNPWFPESLRLEKDYLYRVDPDAAAHVWGGDFRTMSDAQVLSGKWRVEAFEPGKHWDGPYYGADWGFSVDPTTLVKSWIGGDNLYIEQEAYGVGVEIDDIPAHFDQVSGCRAHMIRADSARPEMIKYVSRHGFNIIGASKWQGSVADGITFLRSFNEIIIHPQCRAAAQEAKHWRYKVDRLTEDVLPVLREGNEHIWDAVR</sequence>
<dbReference type="InterPro" id="IPR035412">
    <property type="entry name" value="Terminase_L_N"/>
</dbReference>
<gene>
    <name evidence="3" type="ORF">LCGC14_2995430</name>
</gene>
<dbReference type="Gene3D" id="3.30.420.280">
    <property type="match status" value="1"/>
</dbReference>
<protein>
    <recommendedName>
        <fullName evidence="4">Phage terminase large subunit N-terminal domain-containing protein</fullName>
    </recommendedName>
</protein>
<dbReference type="EMBL" id="LAZR01061570">
    <property type="protein sequence ID" value="KKK63324.1"/>
    <property type="molecule type" value="Genomic_DNA"/>
</dbReference>
<dbReference type="PANTHER" id="PTHR39184:SF1">
    <property type="entry name" value="PBSX PHAGE TERMINASE LARGE SUBUNIT"/>
    <property type="match status" value="1"/>
</dbReference>
<evidence type="ECO:0000259" key="1">
    <source>
        <dbReference type="Pfam" id="PF04466"/>
    </source>
</evidence>
<comment type="caution">
    <text evidence="3">The sequence shown here is derived from an EMBL/GenBank/DDBJ whole genome shotgun (WGS) entry which is preliminary data.</text>
</comment>
<evidence type="ECO:0000259" key="2">
    <source>
        <dbReference type="Pfam" id="PF17288"/>
    </source>
</evidence>
<evidence type="ECO:0000313" key="3">
    <source>
        <dbReference type="EMBL" id="KKK63324.1"/>
    </source>
</evidence>